<name>K1QJ37_MAGGI</name>
<proteinExistence type="predicted"/>
<reference evidence="1" key="1">
    <citation type="journal article" date="2012" name="Nature">
        <title>The oyster genome reveals stress adaptation and complexity of shell formation.</title>
        <authorList>
            <person name="Zhang G."/>
            <person name="Fang X."/>
            <person name="Guo X."/>
            <person name="Li L."/>
            <person name="Luo R."/>
            <person name="Xu F."/>
            <person name="Yang P."/>
            <person name="Zhang L."/>
            <person name="Wang X."/>
            <person name="Qi H."/>
            <person name="Xiong Z."/>
            <person name="Que H."/>
            <person name="Xie Y."/>
            <person name="Holland P.W."/>
            <person name="Paps J."/>
            <person name="Zhu Y."/>
            <person name="Wu F."/>
            <person name="Chen Y."/>
            <person name="Wang J."/>
            <person name="Peng C."/>
            <person name="Meng J."/>
            <person name="Yang L."/>
            <person name="Liu J."/>
            <person name="Wen B."/>
            <person name="Zhang N."/>
            <person name="Huang Z."/>
            <person name="Zhu Q."/>
            <person name="Feng Y."/>
            <person name="Mount A."/>
            <person name="Hedgecock D."/>
            <person name="Xu Z."/>
            <person name="Liu Y."/>
            <person name="Domazet-Loso T."/>
            <person name="Du Y."/>
            <person name="Sun X."/>
            <person name="Zhang S."/>
            <person name="Liu B."/>
            <person name="Cheng P."/>
            <person name="Jiang X."/>
            <person name="Li J."/>
            <person name="Fan D."/>
            <person name="Wang W."/>
            <person name="Fu W."/>
            <person name="Wang T."/>
            <person name="Wang B."/>
            <person name="Zhang J."/>
            <person name="Peng Z."/>
            <person name="Li Y."/>
            <person name="Li N."/>
            <person name="Wang J."/>
            <person name="Chen M."/>
            <person name="He Y."/>
            <person name="Tan F."/>
            <person name="Song X."/>
            <person name="Zheng Q."/>
            <person name="Huang R."/>
            <person name="Yang H."/>
            <person name="Du X."/>
            <person name="Chen L."/>
            <person name="Yang M."/>
            <person name="Gaffney P.M."/>
            <person name="Wang S."/>
            <person name="Luo L."/>
            <person name="She Z."/>
            <person name="Ming Y."/>
            <person name="Huang W."/>
            <person name="Zhang S."/>
            <person name="Huang B."/>
            <person name="Zhang Y."/>
            <person name="Qu T."/>
            <person name="Ni P."/>
            <person name="Miao G."/>
            <person name="Wang J."/>
            <person name="Wang Q."/>
            <person name="Steinberg C.E."/>
            <person name="Wang H."/>
            <person name="Li N."/>
            <person name="Qian L."/>
            <person name="Zhang G."/>
            <person name="Li Y."/>
            <person name="Yang H."/>
            <person name="Liu X."/>
            <person name="Wang J."/>
            <person name="Yin Y."/>
            <person name="Wang J."/>
        </authorList>
    </citation>
    <scope>NUCLEOTIDE SEQUENCE [LARGE SCALE GENOMIC DNA]</scope>
    <source>
        <strain evidence="1">05x7-T-G4-1.051#20</strain>
    </source>
</reference>
<organism evidence="1">
    <name type="scientific">Magallana gigas</name>
    <name type="common">Pacific oyster</name>
    <name type="synonym">Crassostrea gigas</name>
    <dbReference type="NCBI Taxonomy" id="29159"/>
    <lineage>
        <taxon>Eukaryota</taxon>
        <taxon>Metazoa</taxon>
        <taxon>Spiralia</taxon>
        <taxon>Lophotrochozoa</taxon>
        <taxon>Mollusca</taxon>
        <taxon>Bivalvia</taxon>
        <taxon>Autobranchia</taxon>
        <taxon>Pteriomorphia</taxon>
        <taxon>Ostreida</taxon>
        <taxon>Ostreoidea</taxon>
        <taxon>Ostreidae</taxon>
        <taxon>Magallana</taxon>
    </lineage>
</organism>
<dbReference type="InParanoid" id="K1QJ37"/>
<dbReference type="EMBL" id="JH816638">
    <property type="protein sequence ID" value="EKC21611.1"/>
    <property type="molecule type" value="Genomic_DNA"/>
</dbReference>
<dbReference type="HOGENOM" id="CLU_1469609_0_0_1"/>
<dbReference type="AlphaFoldDB" id="K1QJ37"/>
<gene>
    <name evidence="1" type="ORF">CGI_10003660</name>
</gene>
<sequence>MKKYMVVWGATFFVVVCVSLYLMMESVSTNMGKSQELDARLVEDKIARIQSDIVKNQQTIKEIKSYVRSMSHGDSAVLEKLQRVLDQQEASQGAELQGVVKGNQVKPQVYQSGGEVKLSGDTCSLAEGPNPESDIQNAHSVRGLLSHAYSRPGPLRPRMLAANDSINTGGGGADGGFYAKYFSC</sequence>
<protein>
    <submittedName>
        <fullName evidence="1">Uncharacterized protein</fullName>
    </submittedName>
</protein>
<evidence type="ECO:0000313" key="1">
    <source>
        <dbReference type="EMBL" id="EKC21611.1"/>
    </source>
</evidence>
<accession>K1QJ37</accession>